<dbReference type="PANTHER" id="PTHR30619">
    <property type="entry name" value="DNA INTERNALIZATION/COMPETENCE PROTEIN COMEC/REC2"/>
    <property type="match status" value="1"/>
</dbReference>
<dbReference type="EMBL" id="NFKK01000007">
    <property type="protein sequence ID" value="OUP52843.1"/>
    <property type="molecule type" value="Genomic_DNA"/>
</dbReference>
<dbReference type="Pfam" id="PF00753">
    <property type="entry name" value="Lactamase_B"/>
    <property type="match status" value="1"/>
</dbReference>
<reference evidence="4" key="1">
    <citation type="submission" date="2017-04" db="EMBL/GenBank/DDBJ databases">
        <title>Function of individual gut microbiota members based on whole genome sequencing of pure cultures obtained from chicken caecum.</title>
        <authorList>
            <person name="Medvecky M."/>
            <person name="Cejkova D."/>
            <person name="Polansky O."/>
            <person name="Karasova D."/>
            <person name="Kubasova T."/>
            <person name="Cizek A."/>
            <person name="Rychlik I."/>
        </authorList>
    </citation>
    <scope>NUCLEOTIDE SEQUENCE [LARGE SCALE GENOMIC DNA]</scope>
    <source>
        <strain evidence="4">An180</strain>
    </source>
</reference>
<organism evidence="3 4">
    <name type="scientific">Butyricicoccus pullicaecorum</name>
    <dbReference type="NCBI Taxonomy" id="501571"/>
    <lineage>
        <taxon>Bacteria</taxon>
        <taxon>Bacillati</taxon>
        <taxon>Bacillota</taxon>
        <taxon>Clostridia</taxon>
        <taxon>Eubacteriales</taxon>
        <taxon>Butyricicoccaceae</taxon>
        <taxon>Butyricicoccus</taxon>
    </lineage>
</organism>
<dbReference type="RefSeq" id="WP_087372599.1">
    <property type="nucleotide sequence ID" value="NZ_NFKK01000007.1"/>
</dbReference>
<dbReference type="PANTHER" id="PTHR30619:SF7">
    <property type="entry name" value="BETA-LACTAMASE DOMAIN PROTEIN"/>
    <property type="match status" value="1"/>
</dbReference>
<keyword evidence="1" id="KW-0812">Transmembrane</keyword>
<keyword evidence="1" id="KW-1133">Transmembrane helix</keyword>
<protein>
    <recommendedName>
        <fullName evidence="2">Metallo-beta-lactamase domain-containing protein</fullName>
    </recommendedName>
</protein>
<dbReference type="SUPFAM" id="SSF56281">
    <property type="entry name" value="Metallo-hydrolase/oxidoreductase"/>
    <property type="match status" value="1"/>
</dbReference>
<dbReference type="AlphaFoldDB" id="A0A1Y4L7X8"/>
<sequence>MADNSSTSRQKPGKKSIVFLCILTVLVIAYELFVSFGQEIISDPMQQQTTVHFIDVGQGDCSLIVSGGEAVLIDAGLTATSDQVIAYLKEAGVTRLVAAVGTHPHEDHIGGMAAVLETFPTDVLYLPAQTALTATYSAMLDAAEQTGVSVQVPSPGQVLEFGNHASLTFLAPAPDDTFDNVNNDSIISMFAADDFRVLFTGDAEAQAEEAVLASGADLSCDVLKVGHHGSDTSSTNAFLDAASPKIAVISCGKYNDYGHPHPETLVRLAEHGASVHVTADSGTFRYPTPVN</sequence>
<accession>A0A1Y4L7X8</accession>
<feature type="domain" description="Metallo-beta-lactamase" evidence="2">
    <location>
        <begin position="58"/>
        <end position="253"/>
    </location>
</feature>
<evidence type="ECO:0000313" key="4">
    <source>
        <dbReference type="Proteomes" id="UP000195897"/>
    </source>
</evidence>
<proteinExistence type="predicted"/>
<evidence type="ECO:0000313" key="3">
    <source>
        <dbReference type="EMBL" id="OUP52843.1"/>
    </source>
</evidence>
<dbReference type="Proteomes" id="UP000195897">
    <property type="component" value="Unassembled WGS sequence"/>
</dbReference>
<evidence type="ECO:0000256" key="1">
    <source>
        <dbReference type="SAM" id="Phobius"/>
    </source>
</evidence>
<dbReference type="SMART" id="SM00849">
    <property type="entry name" value="Lactamase_B"/>
    <property type="match status" value="1"/>
</dbReference>
<gene>
    <name evidence="3" type="ORF">B5F17_07615</name>
</gene>
<evidence type="ECO:0000259" key="2">
    <source>
        <dbReference type="SMART" id="SM00849"/>
    </source>
</evidence>
<dbReference type="InterPro" id="IPR052159">
    <property type="entry name" value="Competence_DNA_uptake"/>
</dbReference>
<dbReference type="CDD" id="cd07731">
    <property type="entry name" value="ComA-like_MBL-fold"/>
    <property type="match status" value="1"/>
</dbReference>
<dbReference type="InterPro" id="IPR001279">
    <property type="entry name" value="Metallo-B-lactamas"/>
</dbReference>
<dbReference type="Gene3D" id="3.60.15.10">
    <property type="entry name" value="Ribonuclease Z/Hydroxyacylglutathione hydrolase-like"/>
    <property type="match status" value="1"/>
</dbReference>
<dbReference type="InterPro" id="IPR036866">
    <property type="entry name" value="RibonucZ/Hydroxyglut_hydro"/>
</dbReference>
<comment type="caution">
    <text evidence="3">The sequence shown here is derived from an EMBL/GenBank/DDBJ whole genome shotgun (WGS) entry which is preliminary data.</text>
</comment>
<keyword evidence="1" id="KW-0472">Membrane</keyword>
<dbReference type="InterPro" id="IPR035681">
    <property type="entry name" value="ComA-like_MBL"/>
</dbReference>
<feature type="transmembrane region" description="Helical" evidence="1">
    <location>
        <begin position="17"/>
        <end position="37"/>
    </location>
</feature>
<name>A0A1Y4L7X8_9FIRM</name>